<name>A0A6A6RQZ0_9PLEO</name>
<feature type="signal peptide" evidence="1">
    <location>
        <begin position="1"/>
        <end position="17"/>
    </location>
</feature>
<dbReference type="EMBL" id="MU006793">
    <property type="protein sequence ID" value="KAF2637617.1"/>
    <property type="molecule type" value="Genomic_DNA"/>
</dbReference>
<dbReference type="Proteomes" id="UP000799753">
    <property type="component" value="Unassembled WGS sequence"/>
</dbReference>
<organism evidence="2 3">
    <name type="scientific">Massarina eburnea CBS 473.64</name>
    <dbReference type="NCBI Taxonomy" id="1395130"/>
    <lineage>
        <taxon>Eukaryota</taxon>
        <taxon>Fungi</taxon>
        <taxon>Dikarya</taxon>
        <taxon>Ascomycota</taxon>
        <taxon>Pezizomycotina</taxon>
        <taxon>Dothideomycetes</taxon>
        <taxon>Pleosporomycetidae</taxon>
        <taxon>Pleosporales</taxon>
        <taxon>Massarineae</taxon>
        <taxon>Massarinaceae</taxon>
        <taxon>Massarina</taxon>
    </lineage>
</organism>
<evidence type="ECO:0000313" key="2">
    <source>
        <dbReference type="EMBL" id="KAF2637617.1"/>
    </source>
</evidence>
<feature type="chain" id="PRO_5025662407" evidence="1">
    <location>
        <begin position="18"/>
        <end position="141"/>
    </location>
</feature>
<evidence type="ECO:0000256" key="1">
    <source>
        <dbReference type="SAM" id="SignalP"/>
    </source>
</evidence>
<reference evidence="2" key="1">
    <citation type="journal article" date="2020" name="Stud. Mycol.">
        <title>101 Dothideomycetes genomes: a test case for predicting lifestyles and emergence of pathogens.</title>
        <authorList>
            <person name="Haridas S."/>
            <person name="Albert R."/>
            <person name="Binder M."/>
            <person name="Bloem J."/>
            <person name="Labutti K."/>
            <person name="Salamov A."/>
            <person name="Andreopoulos B."/>
            <person name="Baker S."/>
            <person name="Barry K."/>
            <person name="Bills G."/>
            <person name="Bluhm B."/>
            <person name="Cannon C."/>
            <person name="Castanera R."/>
            <person name="Culley D."/>
            <person name="Daum C."/>
            <person name="Ezra D."/>
            <person name="Gonzalez J."/>
            <person name="Henrissat B."/>
            <person name="Kuo A."/>
            <person name="Liang C."/>
            <person name="Lipzen A."/>
            <person name="Lutzoni F."/>
            <person name="Magnuson J."/>
            <person name="Mondo S."/>
            <person name="Nolan M."/>
            <person name="Ohm R."/>
            <person name="Pangilinan J."/>
            <person name="Park H.-J."/>
            <person name="Ramirez L."/>
            <person name="Alfaro M."/>
            <person name="Sun H."/>
            <person name="Tritt A."/>
            <person name="Yoshinaga Y."/>
            <person name="Zwiers L.-H."/>
            <person name="Turgeon B."/>
            <person name="Goodwin S."/>
            <person name="Spatafora J."/>
            <person name="Crous P."/>
            <person name="Grigoriev I."/>
        </authorList>
    </citation>
    <scope>NUCLEOTIDE SEQUENCE</scope>
    <source>
        <strain evidence="2">CBS 473.64</strain>
    </source>
</reference>
<keyword evidence="3" id="KW-1185">Reference proteome</keyword>
<proteinExistence type="predicted"/>
<keyword evidence="1" id="KW-0732">Signal</keyword>
<accession>A0A6A6RQZ0</accession>
<sequence>MGWGGACVREGLGLGLGLGICGTCGNEAGCVRLALMYCCGGGKLVFCGTGYAGHILHMPPSGRRDPALITLSRRNSLFFICFFGPKWDMEGAGIGGKSSVIMGWVVGSGMLSTSRRTCAALACRWNQSSFTKYNGFANLST</sequence>
<dbReference type="AlphaFoldDB" id="A0A6A6RQZ0"/>
<evidence type="ECO:0000313" key="3">
    <source>
        <dbReference type="Proteomes" id="UP000799753"/>
    </source>
</evidence>
<protein>
    <submittedName>
        <fullName evidence="2">Uncharacterized protein</fullName>
    </submittedName>
</protein>
<gene>
    <name evidence="2" type="ORF">P280DRAFT_109889</name>
</gene>